<gene>
    <name evidence="2" type="ORF">EOD39_15876</name>
</gene>
<organism evidence="2 3">
    <name type="scientific">Acipenser ruthenus</name>
    <name type="common">Sterlet sturgeon</name>
    <dbReference type="NCBI Taxonomy" id="7906"/>
    <lineage>
        <taxon>Eukaryota</taxon>
        <taxon>Metazoa</taxon>
        <taxon>Chordata</taxon>
        <taxon>Craniata</taxon>
        <taxon>Vertebrata</taxon>
        <taxon>Euteleostomi</taxon>
        <taxon>Actinopterygii</taxon>
        <taxon>Chondrostei</taxon>
        <taxon>Acipenseriformes</taxon>
        <taxon>Acipenseridae</taxon>
        <taxon>Acipenser</taxon>
    </lineage>
</organism>
<sequence>MSGSSPATSGCSGRAEQGTRGRAVASVADSWALGPAQGGPGRPAGCPGARGEGLDAAVPDWTVGVVVGAVVESEAQELTIVKMSKFGGGIGAPSKEERLKEAAKIHLGLGQIQRHCELMVELGEWDKALSVAPGVSMKYWKKLMQRRADQLIQEENDDVIPYCIATGDVKKLLAMANLIRGNELELALCVGTVLGEAASQATHYILELLARKYMTATAWDLAAHLLNMIPDNELLLIKLCAFYPGNSAEINDLHERCNLPSLEECLELAETAYNDGEIFQAVKYYLLSPEPQKALPIGIQFAKEQISSSDWTLDSVYPILDLLSYIRTDRLLLPKCSESYYAYVWIGLSITVVI</sequence>
<reference evidence="2 3" key="1">
    <citation type="submission" date="2019-01" db="EMBL/GenBank/DDBJ databases">
        <title>Draft Genome and Complete Hox-Cluster Characterization of the Sterlet Sturgeon (Acipenser ruthenus).</title>
        <authorList>
            <person name="Wei Q."/>
        </authorList>
    </citation>
    <scope>NUCLEOTIDE SEQUENCE [LARGE SCALE GENOMIC DNA]</scope>
    <source>
        <strain evidence="2">WHYD16114868_AA</strain>
        <tissue evidence="2">Blood</tissue>
    </source>
</reference>
<dbReference type="Proteomes" id="UP000289886">
    <property type="component" value="Unassembled WGS sequence"/>
</dbReference>
<protein>
    <submittedName>
        <fullName evidence="2">WD repeat-containing protein 17</fullName>
    </submittedName>
</protein>
<feature type="region of interest" description="Disordered" evidence="1">
    <location>
        <begin position="1"/>
        <end position="51"/>
    </location>
</feature>
<evidence type="ECO:0000313" key="2">
    <source>
        <dbReference type="EMBL" id="RXM96285.1"/>
    </source>
</evidence>
<dbReference type="PANTHER" id="PTHR44464">
    <property type="entry name" value="WD REPEAT-CONTAINING PROTEIN 17"/>
    <property type="match status" value="1"/>
</dbReference>
<dbReference type="PANTHER" id="PTHR44464:SF1">
    <property type="entry name" value="WD REPEAT-CONTAINING PROTEIN 17"/>
    <property type="match status" value="1"/>
</dbReference>
<accession>A0A444V7B1</accession>
<proteinExistence type="predicted"/>
<dbReference type="EMBL" id="SCEB01001724">
    <property type="protein sequence ID" value="RXM96285.1"/>
    <property type="molecule type" value="Genomic_DNA"/>
</dbReference>
<dbReference type="AlphaFoldDB" id="A0A444V7B1"/>
<evidence type="ECO:0000313" key="3">
    <source>
        <dbReference type="Proteomes" id="UP000289886"/>
    </source>
</evidence>
<feature type="compositionally biased region" description="Polar residues" evidence="1">
    <location>
        <begin position="1"/>
        <end position="11"/>
    </location>
</feature>
<name>A0A444V7B1_ACIRT</name>
<keyword evidence="3" id="KW-1185">Reference proteome</keyword>
<evidence type="ECO:0000256" key="1">
    <source>
        <dbReference type="SAM" id="MobiDB-lite"/>
    </source>
</evidence>
<comment type="caution">
    <text evidence="2">The sequence shown here is derived from an EMBL/GenBank/DDBJ whole genome shotgun (WGS) entry which is preliminary data.</text>
</comment>